<name>A0AAV0W807_9HEMI</name>
<organism evidence="2 3">
    <name type="scientific">Macrosiphum euphorbiae</name>
    <name type="common">potato aphid</name>
    <dbReference type="NCBI Taxonomy" id="13131"/>
    <lineage>
        <taxon>Eukaryota</taxon>
        <taxon>Metazoa</taxon>
        <taxon>Ecdysozoa</taxon>
        <taxon>Arthropoda</taxon>
        <taxon>Hexapoda</taxon>
        <taxon>Insecta</taxon>
        <taxon>Pterygota</taxon>
        <taxon>Neoptera</taxon>
        <taxon>Paraneoptera</taxon>
        <taxon>Hemiptera</taxon>
        <taxon>Sternorrhyncha</taxon>
        <taxon>Aphidomorpha</taxon>
        <taxon>Aphidoidea</taxon>
        <taxon>Aphididae</taxon>
        <taxon>Macrosiphini</taxon>
        <taxon>Macrosiphum</taxon>
    </lineage>
</organism>
<evidence type="ECO:0000313" key="2">
    <source>
        <dbReference type="EMBL" id="CAI6351922.1"/>
    </source>
</evidence>
<protein>
    <recommendedName>
        <fullName evidence="4">BESS domain-containing protein</fullName>
    </recommendedName>
</protein>
<comment type="caution">
    <text evidence="2">The sequence shown here is derived from an EMBL/GenBank/DDBJ whole genome shotgun (WGS) entry which is preliminary data.</text>
</comment>
<gene>
    <name evidence="2" type="ORF">MEUPH1_LOCUS8227</name>
</gene>
<evidence type="ECO:0000256" key="1">
    <source>
        <dbReference type="SAM" id="MobiDB-lite"/>
    </source>
</evidence>
<proteinExistence type="predicted"/>
<evidence type="ECO:0000313" key="3">
    <source>
        <dbReference type="Proteomes" id="UP001160148"/>
    </source>
</evidence>
<feature type="compositionally biased region" description="Polar residues" evidence="1">
    <location>
        <begin position="121"/>
        <end position="137"/>
    </location>
</feature>
<feature type="region of interest" description="Disordered" evidence="1">
    <location>
        <begin position="121"/>
        <end position="162"/>
    </location>
</feature>
<evidence type="ECO:0008006" key="4">
    <source>
        <dbReference type="Google" id="ProtNLM"/>
    </source>
</evidence>
<dbReference type="Proteomes" id="UP001160148">
    <property type="component" value="Unassembled WGS sequence"/>
</dbReference>
<dbReference type="AlphaFoldDB" id="A0AAV0W807"/>
<keyword evidence="3" id="KW-1185">Reference proteome</keyword>
<dbReference type="EMBL" id="CARXXK010000001">
    <property type="protein sequence ID" value="CAI6351922.1"/>
    <property type="molecule type" value="Genomic_DNA"/>
</dbReference>
<reference evidence="2 3" key="1">
    <citation type="submission" date="2023-01" db="EMBL/GenBank/DDBJ databases">
        <authorList>
            <person name="Whitehead M."/>
        </authorList>
    </citation>
    <scope>NUCLEOTIDE SEQUENCE [LARGE SCALE GENOMIC DNA]</scope>
</reference>
<accession>A0AAV0W807</accession>
<feature type="compositionally biased region" description="Low complexity" evidence="1">
    <location>
        <begin position="138"/>
        <end position="149"/>
    </location>
</feature>
<sequence>MGDAFDILKSVSEQPNKDDVQLYTDLLATKLRSFDERTREIINIDNLVFNAKINNYGNASYQPNTYYDQPMSTLPQIPPIQSNTIPSYTNISSQDKVNYQPVQISPTTLLRQQDVKCQNLTTMSSQSPYKNVPTPYQNVSSPESNSNSSALHPTDLSDNYYH</sequence>